<feature type="binding site" evidence="12">
    <location>
        <position position="184"/>
    </location>
    <ligand>
        <name>ATP</name>
        <dbReference type="ChEBI" id="CHEBI:30616"/>
    </ligand>
</feature>
<dbReference type="CDD" id="cd01174">
    <property type="entry name" value="ribokinase"/>
    <property type="match status" value="1"/>
</dbReference>
<comment type="similarity">
    <text evidence="1">Belongs to the carbohydrate kinase pfkB family.</text>
</comment>
<organism evidence="14 15">
    <name type="scientific">Nocardia jinanensis</name>
    <dbReference type="NCBI Taxonomy" id="382504"/>
    <lineage>
        <taxon>Bacteria</taxon>
        <taxon>Bacillati</taxon>
        <taxon>Actinomycetota</taxon>
        <taxon>Actinomycetes</taxon>
        <taxon>Mycobacteriales</taxon>
        <taxon>Nocardiaceae</taxon>
        <taxon>Nocardia</taxon>
    </lineage>
</organism>
<comment type="similarity">
    <text evidence="12">Belongs to the carbohydrate kinase PfkB family. Ribokinase subfamily.</text>
</comment>
<proteinExistence type="inferred from homology"/>
<keyword evidence="5 12" id="KW-0479">Metal-binding</keyword>
<comment type="cofactor">
    <cofactor evidence="12">
        <name>Mg(2+)</name>
        <dbReference type="ChEBI" id="CHEBI:18420"/>
    </cofactor>
    <text evidence="12">Requires a divalent cation, most likely magnesium in vivo, as an electrophilic catalyst to aid phosphoryl group transfer. It is the chelate of the metal and the nucleotide that is the actual substrate.</text>
</comment>
<dbReference type="PRINTS" id="PR00990">
    <property type="entry name" value="RIBOKINASE"/>
</dbReference>
<dbReference type="PANTHER" id="PTHR10584">
    <property type="entry name" value="SUGAR KINASE"/>
    <property type="match status" value="1"/>
</dbReference>
<dbReference type="PANTHER" id="PTHR10584:SF166">
    <property type="entry name" value="RIBOKINASE"/>
    <property type="match status" value="1"/>
</dbReference>
<evidence type="ECO:0000256" key="5">
    <source>
        <dbReference type="ARBA" id="ARBA00022723"/>
    </source>
</evidence>
<evidence type="ECO:0000256" key="10">
    <source>
        <dbReference type="ARBA" id="ARBA00022958"/>
    </source>
</evidence>
<evidence type="ECO:0000256" key="1">
    <source>
        <dbReference type="ARBA" id="ARBA00005380"/>
    </source>
</evidence>
<feature type="binding site" evidence="12">
    <location>
        <position position="270"/>
    </location>
    <ligand>
        <name>K(+)</name>
        <dbReference type="ChEBI" id="CHEBI:29103"/>
    </ligand>
</feature>
<evidence type="ECO:0000256" key="8">
    <source>
        <dbReference type="ARBA" id="ARBA00022840"/>
    </source>
</evidence>
<dbReference type="HAMAP" id="MF_01987">
    <property type="entry name" value="Ribokinase"/>
    <property type="match status" value="1"/>
</dbReference>
<keyword evidence="11 12" id="KW-0119">Carbohydrate metabolism</keyword>
<dbReference type="Proteomes" id="UP000638263">
    <property type="component" value="Unassembled WGS sequence"/>
</dbReference>
<dbReference type="AlphaFoldDB" id="A0A917RV10"/>
<feature type="binding site" evidence="12">
    <location>
        <begin position="236"/>
        <end position="237"/>
    </location>
    <ligand>
        <name>ATP</name>
        <dbReference type="ChEBI" id="CHEBI:30616"/>
    </ligand>
</feature>
<evidence type="ECO:0000313" key="14">
    <source>
        <dbReference type="EMBL" id="GGL34972.1"/>
    </source>
</evidence>
<feature type="binding site" evidence="12">
    <location>
        <position position="140"/>
    </location>
    <ligand>
        <name>substrate</name>
    </ligand>
</feature>
<feature type="binding site" evidence="12">
    <location>
        <begin position="41"/>
        <end position="45"/>
    </location>
    <ligand>
        <name>substrate</name>
    </ligand>
</feature>
<dbReference type="GO" id="GO:0046872">
    <property type="term" value="F:metal ion binding"/>
    <property type="evidence" value="ECO:0007669"/>
    <property type="project" value="UniProtKB-KW"/>
</dbReference>
<comment type="subunit">
    <text evidence="12">Homodimer.</text>
</comment>
<comment type="caution">
    <text evidence="12">Lacks conserved residue(s) required for the propagation of feature annotation.</text>
</comment>
<feature type="binding site" evidence="12">
    <location>
        <position position="233"/>
    </location>
    <ligand>
        <name>K(+)</name>
        <dbReference type="ChEBI" id="CHEBI:29103"/>
    </ligand>
</feature>
<comment type="subcellular location">
    <subcellularLocation>
        <location evidence="12">Cytoplasm</location>
    </subcellularLocation>
</comment>
<comment type="function">
    <text evidence="12">Catalyzes the phosphorylation of ribose at O-5 in a reaction requiring ATP and magnesium. The resulting D-ribose-5-phosphate can then be used either for sythesis of nucleotides, histidine, and tryptophan, or as a component of the pentose phosphate pathway.</text>
</comment>
<dbReference type="InterPro" id="IPR002139">
    <property type="entry name" value="Ribo/fructo_kinase"/>
</dbReference>
<evidence type="ECO:0000256" key="9">
    <source>
        <dbReference type="ARBA" id="ARBA00022842"/>
    </source>
</evidence>
<keyword evidence="15" id="KW-1185">Reference proteome</keyword>
<feature type="binding site" evidence="12">
    <location>
        <position position="231"/>
    </location>
    <ligand>
        <name>K(+)</name>
        <dbReference type="ChEBI" id="CHEBI:29103"/>
    </ligand>
</feature>
<gene>
    <name evidence="12 14" type="primary">rbsK</name>
    <name evidence="14" type="ORF">GCM10011588_57090</name>
</gene>
<keyword evidence="10 12" id="KW-0630">Potassium</keyword>
<dbReference type="GO" id="GO:0019303">
    <property type="term" value="P:D-ribose catabolic process"/>
    <property type="evidence" value="ECO:0007669"/>
    <property type="project" value="UniProtKB-UniRule"/>
</dbReference>
<dbReference type="EC" id="2.7.1.15" evidence="2 12"/>
<dbReference type="InterPro" id="IPR011611">
    <property type="entry name" value="PfkB_dom"/>
</dbReference>
<comment type="caution">
    <text evidence="14">The sequence shown here is derived from an EMBL/GenBank/DDBJ whole genome shotgun (WGS) entry which is preliminary data.</text>
</comment>
<reference evidence="14" key="2">
    <citation type="submission" date="2020-09" db="EMBL/GenBank/DDBJ databases">
        <authorList>
            <person name="Sun Q."/>
            <person name="Zhou Y."/>
        </authorList>
    </citation>
    <scope>NUCLEOTIDE SEQUENCE</scope>
    <source>
        <strain evidence="14">CGMCC 4.3508</strain>
    </source>
</reference>
<dbReference type="Gene3D" id="3.40.1190.20">
    <property type="match status" value="1"/>
</dbReference>
<name>A0A917RV10_9NOCA</name>
<keyword evidence="7 12" id="KW-0418">Kinase</keyword>
<keyword evidence="8 12" id="KW-0067">ATP-binding</keyword>
<dbReference type="InterPro" id="IPR002173">
    <property type="entry name" value="Carboh/pur_kinase_PfkB_CS"/>
</dbReference>
<comment type="catalytic activity">
    <reaction evidence="12">
        <text>D-ribose + ATP = D-ribose 5-phosphate + ADP + H(+)</text>
        <dbReference type="Rhea" id="RHEA:13697"/>
        <dbReference type="ChEBI" id="CHEBI:15378"/>
        <dbReference type="ChEBI" id="CHEBI:30616"/>
        <dbReference type="ChEBI" id="CHEBI:47013"/>
        <dbReference type="ChEBI" id="CHEBI:78346"/>
        <dbReference type="ChEBI" id="CHEBI:456216"/>
        <dbReference type="EC" id="2.7.1.15"/>
    </reaction>
</comment>
<evidence type="ECO:0000256" key="11">
    <source>
        <dbReference type="ARBA" id="ARBA00023277"/>
    </source>
</evidence>
<dbReference type="Pfam" id="PF00294">
    <property type="entry name" value="PfkB"/>
    <property type="match status" value="1"/>
</dbReference>
<feature type="active site" description="Proton acceptor" evidence="12">
    <location>
        <position position="237"/>
    </location>
</feature>
<evidence type="ECO:0000259" key="13">
    <source>
        <dbReference type="Pfam" id="PF00294"/>
    </source>
</evidence>
<evidence type="ECO:0000256" key="12">
    <source>
        <dbReference type="HAMAP-Rule" id="MF_01987"/>
    </source>
</evidence>
<dbReference type="GO" id="GO:0005524">
    <property type="term" value="F:ATP binding"/>
    <property type="evidence" value="ECO:0007669"/>
    <property type="project" value="UniProtKB-UniRule"/>
</dbReference>
<dbReference type="EMBL" id="BMMH01000016">
    <property type="protein sequence ID" value="GGL34972.1"/>
    <property type="molecule type" value="Genomic_DNA"/>
</dbReference>
<feature type="binding site" evidence="12">
    <location>
        <position position="268"/>
    </location>
    <ligand>
        <name>K(+)</name>
        <dbReference type="ChEBI" id="CHEBI:29103"/>
    </ligand>
</feature>
<evidence type="ECO:0000256" key="3">
    <source>
        <dbReference type="ARBA" id="ARBA00016943"/>
    </source>
</evidence>
<dbReference type="GO" id="GO:0005829">
    <property type="term" value="C:cytosol"/>
    <property type="evidence" value="ECO:0007669"/>
    <property type="project" value="TreeGrafter"/>
</dbReference>
<keyword evidence="9 12" id="KW-0460">Magnesium</keyword>
<evidence type="ECO:0000256" key="6">
    <source>
        <dbReference type="ARBA" id="ARBA00022741"/>
    </source>
</evidence>
<feature type="binding site" evidence="12">
    <location>
        <position position="274"/>
    </location>
    <ligand>
        <name>K(+)</name>
        <dbReference type="ChEBI" id="CHEBI:29103"/>
    </ligand>
</feature>
<dbReference type="InterPro" id="IPR011877">
    <property type="entry name" value="Ribokinase"/>
</dbReference>
<reference evidence="14" key="1">
    <citation type="journal article" date="2014" name="Int. J. Syst. Evol. Microbiol.">
        <title>Complete genome sequence of Corynebacterium casei LMG S-19264T (=DSM 44701T), isolated from a smear-ripened cheese.</title>
        <authorList>
            <consortium name="US DOE Joint Genome Institute (JGI-PGF)"/>
            <person name="Walter F."/>
            <person name="Albersmeier A."/>
            <person name="Kalinowski J."/>
            <person name="Ruckert C."/>
        </authorList>
    </citation>
    <scope>NUCLEOTIDE SEQUENCE</scope>
    <source>
        <strain evidence="14">CGMCC 4.3508</strain>
    </source>
</reference>
<protein>
    <recommendedName>
        <fullName evidence="3 12">Ribokinase</fullName>
        <shortName evidence="12">RK</shortName>
        <ecNumber evidence="2 12">2.7.1.15</ecNumber>
    </recommendedName>
</protein>
<dbReference type="GO" id="GO:0004747">
    <property type="term" value="F:ribokinase activity"/>
    <property type="evidence" value="ECO:0007669"/>
    <property type="project" value="UniProtKB-UniRule"/>
</dbReference>
<evidence type="ECO:0000256" key="7">
    <source>
        <dbReference type="ARBA" id="ARBA00022777"/>
    </source>
</evidence>
<evidence type="ECO:0000256" key="2">
    <source>
        <dbReference type="ARBA" id="ARBA00012035"/>
    </source>
</evidence>
<comment type="activity regulation">
    <text evidence="12">Activated by a monovalent cation that binds near, but not in, the active site. The most likely occupant of the site in vivo is potassium. Ion binding induces a conformational change that may alter substrate affinity.</text>
</comment>
<feature type="binding site" evidence="12">
    <location>
        <begin position="204"/>
        <end position="209"/>
    </location>
    <ligand>
        <name>ATP</name>
        <dbReference type="ChEBI" id="CHEBI:30616"/>
    </ligand>
</feature>
<evidence type="ECO:0000256" key="4">
    <source>
        <dbReference type="ARBA" id="ARBA00022679"/>
    </source>
</evidence>
<evidence type="ECO:0000313" key="15">
    <source>
        <dbReference type="Proteomes" id="UP000638263"/>
    </source>
</evidence>
<dbReference type="PROSITE" id="PS00584">
    <property type="entry name" value="PFKB_KINASES_2"/>
    <property type="match status" value="1"/>
</dbReference>
<comment type="pathway">
    <text evidence="12">Carbohydrate metabolism; D-ribose degradation; D-ribose 5-phosphate from beta-D-ribopyranose: step 2/2.</text>
</comment>
<feature type="binding site" evidence="12">
    <location>
        <position position="265"/>
    </location>
    <ligand>
        <name>K(+)</name>
        <dbReference type="ChEBI" id="CHEBI:29103"/>
    </ligand>
</feature>
<sequence length="294" mass="29382">MTTPLIAVLGSINMDLVTTTDRRPDPGETILGRAFTMVPGGKGANQAIAASRAGGRVLFLGAIGTDVLAPQLRAVLTESGVDTTGLRTVEGPSGIAAIVVDSGGENSIIVVGGANARLTGPSAADRTAVAAADILLCQLEVPIPTVEEAVRHARDNGTTVILNPSPAQRLSRELWNCVDVAVVNRGEAENLGSALDGVPHLVTTLGADGARHRGPDGAAITVTGPSVDVVDTTGAGDTFAGALAVRWSQGPAAAIRFACAAGALATTTLGASASIPWRAEIEAASATGSGGAHH</sequence>
<keyword evidence="4 12" id="KW-0808">Transferase</keyword>
<dbReference type="RefSeq" id="WP_063916433.1">
    <property type="nucleotide sequence ID" value="NZ_BMMH01000016.1"/>
</dbReference>
<keyword evidence="6 12" id="KW-0547">Nucleotide-binding</keyword>
<dbReference type="InterPro" id="IPR029056">
    <property type="entry name" value="Ribokinase-like"/>
</dbReference>
<feature type="binding site" evidence="12">
    <location>
        <position position="237"/>
    </location>
    <ligand>
        <name>substrate</name>
    </ligand>
</feature>
<keyword evidence="12" id="KW-0963">Cytoplasm</keyword>
<feature type="domain" description="Carbohydrate kinase PfkB" evidence="13">
    <location>
        <begin position="5"/>
        <end position="277"/>
    </location>
</feature>
<dbReference type="SUPFAM" id="SSF53613">
    <property type="entry name" value="Ribokinase-like"/>
    <property type="match status" value="1"/>
</dbReference>
<feature type="binding site" evidence="12">
    <location>
        <begin position="13"/>
        <end position="15"/>
    </location>
    <ligand>
        <name>substrate</name>
    </ligand>
</feature>
<accession>A0A917RV10</accession>